<accession>A0A085LPS3</accession>
<protein>
    <submittedName>
        <fullName evidence="1">Uncharacterized protein</fullName>
    </submittedName>
</protein>
<dbReference type="AlphaFoldDB" id="A0A085LPS3"/>
<evidence type="ECO:0000313" key="1">
    <source>
        <dbReference type="EMBL" id="KFD46969.1"/>
    </source>
</evidence>
<name>A0A085LPS3_9BILA</name>
<evidence type="ECO:0000313" key="2">
    <source>
        <dbReference type="Proteomes" id="UP000030764"/>
    </source>
</evidence>
<proteinExistence type="predicted"/>
<dbReference type="EMBL" id="KL363345">
    <property type="protein sequence ID" value="KFD46969.1"/>
    <property type="molecule type" value="Genomic_DNA"/>
</dbReference>
<organism evidence="1 2">
    <name type="scientific">Trichuris suis</name>
    <name type="common">pig whipworm</name>
    <dbReference type="NCBI Taxonomy" id="68888"/>
    <lineage>
        <taxon>Eukaryota</taxon>
        <taxon>Metazoa</taxon>
        <taxon>Ecdysozoa</taxon>
        <taxon>Nematoda</taxon>
        <taxon>Enoplea</taxon>
        <taxon>Dorylaimia</taxon>
        <taxon>Trichinellida</taxon>
        <taxon>Trichuridae</taxon>
        <taxon>Trichuris</taxon>
    </lineage>
</organism>
<dbReference type="Proteomes" id="UP000030764">
    <property type="component" value="Unassembled WGS sequence"/>
</dbReference>
<sequence>MLNCSVKRSTLTPLSAADSRQFRKVFLYLLFMDRRIPWSLGWIKEVTFGGKHGINAVLRKNFGWRMSRAVIQEQQNLTAVLQSDFSALGPRGWYKMLLEPLRKDVPCKPCFLVSVVMDW</sequence>
<keyword evidence="2" id="KW-1185">Reference proteome</keyword>
<reference evidence="1 2" key="1">
    <citation type="journal article" date="2014" name="Nat. Genet.">
        <title>Genome and transcriptome of the porcine whipworm Trichuris suis.</title>
        <authorList>
            <person name="Jex A.R."/>
            <person name="Nejsum P."/>
            <person name="Schwarz E.M."/>
            <person name="Hu L."/>
            <person name="Young N.D."/>
            <person name="Hall R.S."/>
            <person name="Korhonen P.K."/>
            <person name="Liao S."/>
            <person name="Thamsborg S."/>
            <person name="Xia J."/>
            <person name="Xu P."/>
            <person name="Wang S."/>
            <person name="Scheerlinck J.P."/>
            <person name="Hofmann A."/>
            <person name="Sternberg P.W."/>
            <person name="Wang J."/>
            <person name="Gasser R.B."/>
        </authorList>
    </citation>
    <scope>NUCLEOTIDE SEQUENCE [LARGE SCALE GENOMIC DNA]</scope>
    <source>
        <strain evidence="1">DCEP-RM93M</strain>
    </source>
</reference>
<gene>
    <name evidence="1" type="ORF">M513_12159</name>
</gene>